<dbReference type="InterPro" id="IPR000477">
    <property type="entry name" value="RT_dom"/>
</dbReference>
<protein>
    <recommendedName>
        <fullName evidence="1">Reverse transcriptase domain-containing protein</fullName>
    </recommendedName>
</protein>
<dbReference type="InterPro" id="IPR036691">
    <property type="entry name" value="Endo/exonu/phosph_ase_sf"/>
</dbReference>
<dbReference type="Gene3D" id="3.60.10.10">
    <property type="entry name" value="Endonuclease/exonuclease/phosphatase"/>
    <property type="match status" value="1"/>
</dbReference>
<name>A0A8H7VMI1_9FUNG</name>
<reference evidence="2 3" key="1">
    <citation type="submission" date="2020-12" db="EMBL/GenBank/DDBJ databases">
        <title>Metabolic potential, ecology and presence of endohyphal bacteria is reflected in genomic diversity of Mucoromycotina.</title>
        <authorList>
            <person name="Muszewska A."/>
            <person name="Okrasinska A."/>
            <person name="Steczkiewicz K."/>
            <person name="Drgas O."/>
            <person name="Orlowska M."/>
            <person name="Perlinska-Lenart U."/>
            <person name="Aleksandrzak-Piekarczyk T."/>
            <person name="Szatraj K."/>
            <person name="Zielenkiewicz U."/>
            <person name="Pilsyk S."/>
            <person name="Malc E."/>
            <person name="Mieczkowski P."/>
            <person name="Kruszewska J.S."/>
            <person name="Biernat P."/>
            <person name="Pawlowska J."/>
        </authorList>
    </citation>
    <scope>NUCLEOTIDE SEQUENCE [LARGE SCALE GENOMIC DNA]</scope>
    <source>
        <strain evidence="2 3">CBS 142.35</strain>
    </source>
</reference>
<dbReference type="EMBL" id="JAEPRB010000043">
    <property type="protein sequence ID" value="KAG2224392.1"/>
    <property type="molecule type" value="Genomic_DNA"/>
</dbReference>
<feature type="domain" description="Reverse transcriptase" evidence="1">
    <location>
        <begin position="444"/>
        <end position="735"/>
    </location>
</feature>
<dbReference type="OrthoDB" id="2272068at2759"/>
<dbReference type="Proteomes" id="UP000646827">
    <property type="component" value="Unassembled WGS sequence"/>
</dbReference>
<dbReference type="Pfam" id="PF00078">
    <property type="entry name" value="RVT_1"/>
    <property type="match status" value="1"/>
</dbReference>
<sequence>MPPQQLLYNILYNMQYTITLLKTFIRIFMLHETALYANTLIHCVYLSPDTISDDFAIEILDSLPLYHPQAQNTILCGDLNARIPSLTGNHASNTRGSKLQKWIESNSLFFWNKECAYGKPTFIRHNGSSIIDFFLSTSYCTNPKLQIRDDLSLGSDHKILNFSYSLQPSSATTTANLTPRRHLWRLSKLKNTLFYNKYKESMSNNLQPIKDDLQNYLTNLQETKTTSDPQHQTYIEHITTTLTDTLYSTMDSTIGATPGGQKRRDEFWNAELQRLVDLRERAYKKWKKAIGIDKLPQWLRHQEAAARVRRALNKCRKEMWRIFCDKLEKDDYSKTTATIKRIRQRRTIQPTYSHIDGPVAAANTMAQHLEKVYNGHLLNHQHSHPSHRLAVNKDYEFPITEECITTTIQNLPRKKAPGNDHIRSEMLKPIIEIIAPILHYLFHICWLTTYTPSSWRVAQVTPIYKKGAPDNPANFRPISLTSIFRKILEYCIKPEVETHSPKLDIAQGGFRPARSTLQQALCLQELSRIHKDQHGNFATLAFLDVTPAYYETVNREVIWEMIKSTMPPILSSFLKHLFNDVSIEVIISNATSHRFSLTTGVLQGSILSPFLYSLYINSLPSILRNKESLQHNNTQLSTAPRSIVTPLLNIDNTQTALLPSINCLLYADDVVLIGTPEKIKDLLLQCEEHSYQLGYRWNPAKSVIVEHPQSLSTTYQLYNSTIPKATFFIYLGIPVNYKGQLDGKQLIARNATSAEKAMRILSSIGISPTGVSKILSVRLYTQFIRPKLEYGLAITTPNKQQQ</sequence>
<dbReference type="AlphaFoldDB" id="A0A8H7VMI1"/>
<evidence type="ECO:0000313" key="3">
    <source>
        <dbReference type="Proteomes" id="UP000646827"/>
    </source>
</evidence>
<dbReference type="PROSITE" id="PS50878">
    <property type="entry name" value="RT_POL"/>
    <property type="match status" value="1"/>
</dbReference>
<gene>
    <name evidence="2" type="ORF">INT45_002931</name>
</gene>
<dbReference type="SUPFAM" id="SSF56672">
    <property type="entry name" value="DNA/RNA polymerases"/>
    <property type="match status" value="1"/>
</dbReference>
<keyword evidence="3" id="KW-1185">Reference proteome</keyword>
<proteinExistence type="predicted"/>
<dbReference type="GO" id="GO:0003824">
    <property type="term" value="F:catalytic activity"/>
    <property type="evidence" value="ECO:0007669"/>
    <property type="project" value="InterPro"/>
</dbReference>
<dbReference type="Pfam" id="PF14529">
    <property type="entry name" value="Exo_endo_phos_2"/>
    <property type="match status" value="1"/>
</dbReference>
<accession>A0A8H7VMI1</accession>
<evidence type="ECO:0000259" key="1">
    <source>
        <dbReference type="PROSITE" id="PS50878"/>
    </source>
</evidence>
<organism evidence="2 3">
    <name type="scientific">Circinella minor</name>
    <dbReference type="NCBI Taxonomy" id="1195481"/>
    <lineage>
        <taxon>Eukaryota</taxon>
        <taxon>Fungi</taxon>
        <taxon>Fungi incertae sedis</taxon>
        <taxon>Mucoromycota</taxon>
        <taxon>Mucoromycotina</taxon>
        <taxon>Mucoromycetes</taxon>
        <taxon>Mucorales</taxon>
        <taxon>Lichtheimiaceae</taxon>
        <taxon>Circinella</taxon>
    </lineage>
</organism>
<dbReference type="InterPro" id="IPR043502">
    <property type="entry name" value="DNA/RNA_pol_sf"/>
</dbReference>
<comment type="caution">
    <text evidence="2">The sequence shown here is derived from an EMBL/GenBank/DDBJ whole genome shotgun (WGS) entry which is preliminary data.</text>
</comment>
<evidence type="ECO:0000313" key="2">
    <source>
        <dbReference type="EMBL" id="KAG2224392.1"/>
    </source>
</evidence>
<dbReference type="CDD" id="cd01650">
    <property type="entry name" value="RT_nLTR_like"/>
    <property type="match status" value="1"/>
</dbReference>
<dbReference type="PANTHER" id="PTHR19446">
    <property type="entry name" value="REVERSE TRANSCRIPTASES"/>
    <property type="match status" value="1"/>
</dbReference>
<dbReference type="InterPro" id="IPR005135">
    <property type="entry name" value="Endo/exonuclease/phosphatase"/>
</dbReference>
<dbReference type="SUPFAM" id="SSF56219">
    <property type="entry name" value="DNase I-like"/>
    <property type="match status" value="1"/>
</dbReference>